<keyword evidence="2 13" id="KW-0963">Cytoplasm</keyword>
<dbReference type="AlphaFoldDB" id="A0A178IQS2"/>
<name>A0A178IQS2_9BACT</name>
<dbReference type="InterPro" id="IPR036621">
    <property type="entry name" value="Anticodon-bd_dom_sf"/>
</dbReference>
<dbReference type="SUPFAM" id="SSF52954">
    <property type="entry name" value="Class II aaRS ABD-related"/>
    <property type="match status" value="1"/>
</dbReference>
<dbReference type="EC" id="6.1.1.3" evidence="13"/>
<comment type="cofactor">
    <cofactor evidence="13">
        <name>Zn(2+)</name>
        <dbReference type="ChEBI" id="CHEBI:29105"/>
    </cofactor>
    <text evidence="13">Binds 1 zinc ion per subunit.</text>
</comment>
<evidence type="ECO:0000313" key="16">
    <source>
        <dbReference type="EMBL" id="OAM91847.1"/>
    </source>
</evidence>
<dbReference type="InterPro" id="IPR018163">
    <property type="entry name" value="Thr/Ala-tRNA-synth_IIc_edit"/>
</dbReference>
<evidence type="ECO:0000256" key="4">
    <source>
        <dbReference type="ARBA" id="ARBA00022598"/>
    </source>
</evidence>
<evidence type="ECO:0000256" key="7">
    <source>
        <dbReference type="ARBA" id="ARBA00022833"/>
    </source>
</evidence>
<dbReference type="Pfam" id="PF00587">
    <property type="entry name" value="tRNA-synt_2b"/>
    <property type="match status" value="1"/>
</dbReference>
<gene>
    <name evidence="13" type="primary">thrS</name>
    <name evidence="15" type="ORF">AW736_08230</name>
    <name evidence="16" type="ORF">AW736_26675</name>
</gene>
<evidence type="ECO:0000256" key="11">
    <source>
        <dbReference type="ARBA" id="ARBA00023146"/>
    </source>
</evidence>
<dbReference type="GO" id="GO:0006435">
    <property type="term" value="P:threonyl-tRNA aminoacylation"/>
    <property type="evidence" value="ECO:0007669"/>
    <property type="project" value="UniProtKB-UniRule"/>
</dbReference>
<dbReference type="Gene3D" id="3.40.50.800">
    <property type="entry name" value="Anticodon-binding domain"/>
    <property type="match status" value="1"/>
</dbReference>
<dbReference type="Gene3D" id="3.30.930.10">
    <property type="entry name" value="Bira Bifunctional Protein, Domain 2"/>
    <property type="match status" value="1"/>
</dbReference>
<evidence type="ECO:0000256" key="8">
    <source>
        <dbReference type="ARBA" id="ARBA00022840"/>
    </source>
</evidence>
<dbReference type="PRINTS" id="PR01047">
    <property type="entry name" value="TRNASYNTHTHR"/>
</dbReference>
<dbReference type="Gene3D" id="3.30.980.10">
    <property type="entry name" value="Threonyl-trna Synthetase, Chain A, domain 2"/>
    <property type="match status" value="1"/>
</dbReference>
<dbReference type="InterPro" id="IPR012947">
    <property type="entry name" value="tRNA_SAD"/>
</dbReference>
<comment type="catalytic activity">
    <reaction evidence="12 13">
        <text>tRNA(Thr) + L-threonine + ATP = L-threonyl-tRNA(Thr) + AMP + diphosphate + H(+)</text>
        <dbReference type="Rhea" id="RHEA:24624"/>
        <dbReference type="Rhea" id="RHEA-COMP:9670"/>
        <dbReference type="Rhea" id="RHEA-COMP:9704"/>
        <dbReference type="ChEBI" id="CHEBI:15378"/>
        <dbReference type="ChEBI" id="CHEBI:30616"/>
        <dbReference type="ChEBI" id="CHEBI:33019"/>
        <dbReference type="ChEBI" id="CHEBI:57926"/>
        <dbReference type="ChEBI" id="CHEBI:78442"/>
        <dbReference type="ChEBI" id="CHEBI:78534"/>
        <dbReference type="ChEBI" id="CHEBI:456215"/>
        <dbReference type="EC" id="6.1.1.3"/>
    </reaction>
</comment>
<dbReference type="FunFam" id="3.30.54.20:FF:000002">
    <property type="entry name" value="Threonine--tRNA ligase"/>
    <property type="match status" value="1"/>
</dbReference>
<protein>
    <recommendedName>
        <fullName evidence="13">Threonine--tRNA ligase</fullName>
        <ecNumber evidence="13">6.1.1.3</ecNumber>
    </recommendedName>
    <alternativeName>
        <fullName evidence="13">Threonyl-tRNA synthetase</fullName>
        <shortName evidence="13">ThrRS</shortName>
    </alternativeName>
</protein>
<keyword evidence="7 13" id="KW-0862">Zinc</keyword>
<dbReference type="Gene3D" id="3.30.54.20">
    <property type="match status" value="1"/>
</dbReference>
<dbReference type="NCBIfam" id="TIGR00418">
    <property type="entry name" value="thrS"/>
    <property type="match status" value="1"/>
</dbReference>
<keyword evidence="3 13" id="KW-0820">tRNA-binding</keyword>
<dbReference type="PROSITE" id="PS50862">
    <property type="entry name" value="AA_TRNA_LIGASE_II"/>
    <property type="match status" value="1"/>
</dbReference>
<dbReference type="FunFam" id="3.40.50.800:FF:000001">
    <property type="entry name" value="Threonine--tRNA ligase"/>
    <property type="match status" value="1"/>
</dbReference>
<dbReference type="EMBL" id="LRRQ01000007">
    <property type="protein sequence ID" value="OAM91847.1"/>
    <property type="molecule type" value="Genomic_DNA"/>
</dbReference>
<dbReference type="HAMAP" id="MF_00184">
    <property type="entry name" value="Thr_tRNA_synth"/>
    <property type="match status" value="1"/>
</dbReference>
<dbReference type="FunFam" id="3.30.930.10:FF:000002">
    <property type="entry name" value="Threonine--tRNA ligase"/>
    <property type="match status" value="1"/>
</dbReference>
<comment type="caution">
    <text evidence="16">The sequence shown here is derived from an EMBL/GenBank/DDBJ whole genome shotgun (WGS) entry which is preliminary data.</text>
</comment>
<proteinExistence type="inferred from homology"/>
<keyword evidence="8 13" id="KW-0067">ATP-binding</keyword>
<dbReference type="STRING" id="1184151.AW736_08230"/>
<evidence type="ECO:0000256" key="3">
    <source>
        <dbReference type="ARBA" id="ARBA00022555"/>
    </source>
</evidence>
<dbReference type="InterPro" id="IPR002320">
    <property type="entry name" value="Thr-tRNA-ligase_IIa"/>
</dbReference>
<dbReference type="RefSeq" id="WP_334319200.1">
    <property type="nucleotide sequence ID" value="NZ_CP109796.1"/>
</dbReference>
<evidence type="ECO:0000313" key="15">
    <source>
        <dbReference type="EMBL" id="OAM90369.1"/>
    </source>
</evidence>
<dbReference type="GO" id="GO:0000049">
    <property type="term" value="F:tRNA binding"/>
    <property type="evidence" value="ECO:0007669"/>
    <property type="project" value="UniProtKB-KW"/>
</dbReference>
<evidence type="ECO:0000256" key="2">
    <source>
        <dbReference type="ARBA" id="ARBA00022490"/>
    </source>
</evidence>
<organism evidence="16 17">
    <name type="scientific">Termitidicoccus mucosus</name>
    <dbReference type="NCBI Taxonomy" id="1184151"/>
    <lineage>
        <taxon>Bacteria</taxon>
        <taxon>Pseudomonadati</taxon>
        <taxon>Verrucomicrobiota</taxon>
        <taxon>Opitutia</taxon>
        <taxon>Opitutales</taxon>
        <taxon>Opitutaceae</taxon>
        <taxon>Termitidicoccus</taxon>
    </lineage>
</organism>
<evidence type="ECO:0000256" key="6">
    <source>
        <dbReference type="ARBA" id="ARBA00022741"/>
    </source>
</evidence>
<keyword evidence="11 13" id="KW-0030">Aminoacyl-tRNA synthetase</keyword>
<dbReference type="PANTHER" id="PTHR11451:SF44">
    <property type="entry name" value="THREONINE--TRNA LIGASE, CHLOROPLASTIC_MITOCHONDRIAL 2"/>
    <property type="match status" value="1"/>
</dbReference>
<dbReference type="Pfam" id="PF07973">
    <property type="entry name" value="tRNA_SAD"/>
    <property type="match status" value="1"/>
</dbReference>
<reference evidence="16 17" key="1">
    <citation type="submission" date="2016-01" db="EMBL/GenBank/DDBJ databases">
        <title>High potential of lignocellulose degradation of a new Verrucomicrobia species.</title>
        <authorList>
            <person name="Wang Y."/>
            <person name="Shi Y."/>
            <person name="Qiu Z."/>
            <person name="Liu S."/>
            <person name="Yang H."/>
        </authorList>
    </citation>
    <scope>NUCLEOTIDE SEQUENCE [LARGE SCALE GENOMIC DNA]</scope>
    <source>
        <strain evidence="16 17">TSB47</strain>
    </source>
</reference>
<dbReference type="GO" id="GO:0005737">
    <property type="term" value="C:cytoplasm"/>
    <property type="evidence" value="ECO:0007669"/>
    <property type="project" value="UniProtKB-SubCell"/>
</dbReference>
<feature type="binding site" evidence="13">
    <location>
        <position position="273"/>
    </location>
    <ligand>
        <name>Zn(2+)</name>
        <dbReference type="ChEBI" id="CHEBI:29105"/>
        <note>catalytic</note>
    </ligand>
</feature>
<keyword evidence="4 13" id="KW-0436">Ligase</keyword>
<feature type="binding site" evidence="13">
    <location>
        <position position="453"/>
    </location>
    <ligand>
        <name>Zn(2+)</name>
        <dbReference type="ChEBI" id="CHEBI:29105"/>
        <note>catalytic</note>
    </ligand>
</feature>
<dbReference type="GO" id="GO:0046872">
    <property type="term" value="F:metal ion binding"/>
    <property type="evidence" value="ECO:0007669"/>
    <property type="project" value="UniProtKB-KW"/>
</dbReference>
<dbReference type="GO" id="GO:0004829">
    <property type="term" value="F:threonine-tRNA ligase activity"/>
    <property type="evidence" value="ECO:0007669"/>
    <property type="project" value="UniProtKB-UniRule"/>
</dbReference>
<dbReference type="FunFam" id="3.30.980.10:FF:000005">
    <property type="entry name" value="Threonyl-tRNA synthetase, mitochondrial"/>
    <property type="match status" value="1"/>
</dbReference>
<dbReference type="SUPFAM" id="SSF55186">
    <property type="entry name" value="ThrRS/AlaRS common domain"/>
    <property type="match status" value="1"/>
</dbReference>
<evidence type="ECO:0000256" key="13">
    <source>
        <dbReference type="HAMAP-Rule" id="MF_00184"/>
    </source>
</evidence>
<keyword evidence="6 13" id="KW-0547">Nucleotide-binding</keyword>
<dbReference type="InterPro" id="IPR033728">
    <property type="entry name" value="ThrRS_core"/>
</dbReference>
<accession>A0A178IQS2</accession>
<keyword evidence="10 13" id="KW-0648">Protein biosynthesis</keyword>
<feature type="binding site" evidence="13">
    <location>
        <position position="324"/>
    </location>
    <ligand>
        <name>Zn(2+)</name>
        <dbReference type="ChEBI" id="CHEBI:29105"/>
        <note>catalytic</note>
    </ligand>
</feature>
<dbReference type="InterPro" id="IPR004154">
    <property type="entry name" value="Anticodon-bd"/>
</dbReference>
<evidence type="ECO:0000256" key="10">
    <source>
        <dbReference type="ARBA" id="ARBA00022917"/>
    </source>
</evidence>
<dbReference type="InterPro" id="IPR002314">
    <property type="entry name" value="aa-tRNA-synt_IIb"/>
</dbReference>
<feature type="domain" description="Aminoacyl-transfer RNA synthetases class-II family profile" evidence="14">
    <location>
        <begin position="206"/>
        <end position="488"/>
    </location>
</feature>
<comment type="similarity">
    <text evidence="1 13">Belongs to the class-II aminoacyl-tRNA synthetase family.</text>
</comment>
<sequence length="585" mass="65394">MSMTSVQELRHSTAHVLGAAVSRLFPEVLLDIGPPTDTGFYYDFGGPQRFTMQDLSVIEAEMARIVAENQPFVRREVSREEALRFFTGRGQTYKLGRLDDIPEGEPVTLYTNGDFTDLCAGTHVISTGKVAAFKLLSIAGAWHRGDEKLGQLQRIYGTAFASQEELDAHLAALAEAARRDHRKLGQQLHLFRIDASIGSGLPLLLPKGAIIRTELEKLISAKLIEYGYERLYSPHIGSIDLYKTSGHYPYYANSMYEPIHIEDREFLLKPMNCPMHLMAYTSEPRSYRDLPQRYAEFGTVYRQEQSGELNGLVRVRGFTQDDGHILCTPEQLQDEFKQCLRLVQEVMAIFDLKTRCRVSLRDPANTAKYAGGDTLWAPAEACIRTVVTELGLEHTEGLGEAAFYGPKLDFMALDALGRSWQIGTIQVDFSLPERFGLEYTGRDGKPHRPVMIHRAVFGSIERFMGLLIEHYAGDFPLWLAPEQIRFLPITDGQTEFATQLAARARRAGLRVTIDAQRDPVGAKIRRAQADKVPFAVVLGKREVATESVSIRSRVNGDEGVISVDAFFKRVQAEANPETATATACT</sequence>
<dbReference type="EMBL" id="LRRQ01000059">
    <property type="protein sequence ID" value="OAM90369.1"/>
    <property type="molecule type" value="Genomic_DNA"/>
</dbReference>
<dbReference type="InterPro" id="IPR045864">
    <property type="entry name" value="aa-tRNA-synth_II/BPL/LPL"/>
</dbReference>
<dbReference type="InterPro" id="IPR006195">
    <property type="entry name" value="aa-tRNA-synth_II"/>
</dbReference>
<evidence type="ECO:0000256" key="1">
    <source>
        <dbReference type="ARBA" id="ARBA00008226"/>
    </source>
</evidence>
<comment type="caution">
    <text evidence="13">Lacks conserved residue(s) required for the propagation of feature annotation.</text>
</comment>
<evidence type="ECO:0000256" key="12">
    <source>
        <dbReference type="ARBA" id="ARBA00049515"/>
    </source>
</evidence>
<dbReference type="PANTHER" id="PTHR11451">
    <property type="entry name" value="THREONINE-TRNA LIGASE"/>
    <property type="match status" value="1"/>
</dbReference>
<keyword evidence="5 13" id="KW-0479">Metal-binding</keyword>
<evidence type="ECO:0000256" key="5">
    <source>
        <dbReference type="ARBA" id="ARBA00022723"/>
    </source>
</evidence>
<dbReference type="GO" id="GO:0005524">
    <property type="term" value="F:ATP binding"/>
    <property type="evidence" value="ECO:0007669"/>
    <property type="project" value="UniProtKB-UniRule"/>
</dbReference>
<dbReference type="Pfam" id="PF03129">
    <property type="entry name" value="HGTP_anticodon"/>
    <property type="match status" value="1"/>
</dbReference>
<dbReference type="Proteomes" id="UP000078486">
    <property type="component" value="Unassembled WGS sequence"/>
</dbReference>
<dbReference type="SUPFAM" id="SSF55681">
    <property type="entry name" value="Class II aaRS and biotin synthetases"/>
    <property type="match status" value="1"/>
</dbReference>
<dbReference type="SMART" id="SM00863">
    <property type="entry name" value="tRNA_SAD"/>
    <property type="match status" value="1"/>
</dbReference>
<evidence type="ECO:0000313" key="17">
    <source>
        <dbReference type="Proteomes" id="UP000078486"/>
    </source>
</evidence>
<comment type="subcellular location">
    <subcellularLocation>
        <location evidence="13">Cytoplasm</location>
    </subcellularLocation>
</comment>
<comment type="subunit">
    <text evidence="13">Homodimer.</text>
</comment>
<dbReference type="CDD" id="cd00771">
    <property type="entry name" value="ThrRS_core"/>
    <property type="match status" value="1"/>
</dbReference>
<keyword evidence="17" id="KW-1185">Reference proteome</keyword>
<evidence type="ECO:0000256" key="9">
    <source>
        <dbReference type="ARBA" id="ARBA00022884"/>
    </source>
</evidence>
<evidence type="ECO:0000259" key="14">
    <source>
        <dbReference type="PROSITE" id="PS50862"/>
    </source>
</evidence>
<keyword evidence="9 13" id="KW-0694">RNA-binding</keyword>